<dbReference type="CDD" id="cd03801">
    <property type="entry name" value="GT4_PimA-like"/>
    <property type="match status" value="1"/>
</dbReference>
<sequence>MRIAMVHWAFPPIIGGVESHLALLCPRLVQLGHTVSLLTATAPGAPDQETWRGVAIRRSPLLDLNSLNPEIIESKAQEIRQLLEGFLLDFRPDVVHAHNMHYFSYIHAKALQEICQRHGWPLILTAHNVWEDELWQKMNTLARGWDRIIAVSHYIRQELMVNGYPPDRIHVVHHGIDTQIFHPPTALEVQKTLQTYPSLRGRRVIFHPARMSKAKGCDLSIRALDLVRREVPEVLLVLAGTTNTVDWGQQQPAEVAYMYELIEELGLKDHVFIRFFPWAEMPEIYRAAEVCLYPSIFQEPFGLVMLEAMATAKPIIVSRAGGMPEIVRPGFNGFLVSIGNYQELARYIVFLLRNPSIAVTLGHNGRRQVEQHFTVDIMTRATLEVYQEALSCFKQASNW</sequence>
<dbReference type="STRING" id="698762.SAMN00808754_2344"/>
<dbReference type="PANTHER" id="PTHR45947:SF3">
    <property type="entry name" value="SULFOQUINOVOSYL TRANSFERASE SQD2"/>
    <property type="match status" value="1"/>
</dbReference>
<keyword evidence="4" id="KW-1185">Reference proteome</keyword>
<proteinExistence type="predicted"/>
<dbReference type="SUPFAM" id="SSF53756">
    <property type="entry name" value="UDP-Glycosyltransferase/glycogen phosphorylase"/>
    <property type="match status" value="1"/>
</dbReference>
<feature type="domain" description="Glycosyltransferase subfamily 4-like N-terminal" evidence="2">
    <location>
        <begin position="14"/>
        <end position="179"/>
    </location>
</feature>
<keyword evidence="3" id="KW-0808">Transferase</keyword>
<dbReference type="Pfam" id="PF00534">
    <property type="entry name" value="Glycos_transf_1"/>
    <property type="match status" value="1"/>
</dbReference>
<dbReference type="InterPro" id="IPR028098">
    <property type="entry name" value="Glyco_trans_4-like_N"/>
</dbReference>
<evidence type="ECO:0000259" key="2">
    <source>
        <dbReference type="Pfam" id="PF13439"/>
    </source>
</evidence>
<evidence type="ECO:0000313" key="4">
    <source>
        <dbReference type="Proteomes" id="UP000192569"/>
    </source>
</evidence>
<dbReference type="Pfam" id="PF13439">
    <property type="entry name" value="Glyco_transf_4"/>
    <property type="match status" value="1"/>
</dbReference>
<evidence type="ECO:0000313" key="3">
    <source>
        <dbReference type="EMBL" id="SMB98454.1"/>
    </source>
</evidence>
<organism evidence="3 4">
    <name type="scientific">Thermanaeromonas toyohensis ToBE</name>
    <dbReference type="NCBI Taxonomy" id="698762"/>
    <lineage>
        <taxon>Bacteria</taxon>
        <taxon>Bacillati</taxon>
        <taxon>Bacillota</taxon>
        <taxon>Clostridia</taxon>
        <taxon>Neomoorellales</taxon>
        <taxon>Neomoorellaceae</taxon>
        <taxon>Thermanaeromonas</taxon>
    </lineage>
</organism>
<gene>
    <name evidence="3" type="ORF">SAMN00808754_2344</name>
</gene>
<dbReference type="GO" id="GO:0016757">
    <property type="term" value="F:glycosyltransferase activity"/>
    <property type="evidence" value="ECO:0007669"/>
    <property type="project" value="InterPro"/>
</dbReference>
<dbReference type="Proteomes" id="UP000192569">
    <property type="component" value="Chromosome I"/>
</dbReference>
<dbReference type="InterPro" id="IPR050194">
    <property type="entry name" value="Glycosyltransferase_grp1"/>
</dbReference>
<accession>A0A1W1W007</accession>
<dbReference type="OrthoDB" id="9795068at2"/>
<dbReference type="RefSeq" id="WP_084665885.1">
    <property type="nucleotide sequence ID" value="NZ_LT838272.1"/>
</dbReference>
<protein>
    <submittedName>
        <fullName evidence="3">Glycosyltransferase involved in cell wall bisynthesis</fullName>
    </submittedName>
</protein>
<dbReference type="InterPro" id="IPR001296">
    <property type="entry name" value="Glyco_trans_1"/>
</dbReference>
<dbReference type="Gene3D" id="3.40.50.2000">
    <property type="entry name" value="Glycogen Phosphorylase B"/>
    <property type="match status" value="2"/>
</dbReference>
<dbReference type="EMBL" id="LT838272">
    <property type="protein sequence ID" value="SMB98454.1"/>
    <property type="molecule type" value="Genomic_DNA"/>
</dbReference>
<reference evidence="3 4" key="1">
    <citation type="submission" date="2017-04" db="EMBL/GenBank/DDBJ databases">
        <authorList>
            <person name="Afonso C.L."/>
            <person name="Miller P.J."/>
            <person name="Scott M.A."/>
            <person name="Spackman E."/>
            <person name="Goraichik I."/>
            <person name="Dimitrov K.M."/>
            <person name="Suarez D.L."/>
            <person name="Swayne D.E."/>
        </authorList>
    </citation>
    <scope>NUCLEOTIDE SEQUENCE [LARGE SCALE GENOMIC DNA]</scope>
    <source>
        <strain evidence="3 4">ToBE</strain>
    </source>
</reference>
<evidence type="ECO:0000259" key="1">
    <source>
        <dbReference type="Pfam" id="PF00534"/>
    </source>
</evidence>
<dbReference type="PANTHER" id="PTHR45947">
    <property type="entry name" value="SULFOQUINOVOSYL TRANSFERASE SQD2"/>
    <property type="match status" value="1"/>
</dbReference>
<name>A0A1W1W007_9FIRM</name>
<dbReference type="AlphaFoldDB" id="A0A1W1W007"/>
<feature type="domain" description="Glycosyl transferase family 1" evidence="1">
    <location>
        <begin position="201"/>
        <end position="367"/>
    </location>
</feature>